<evidence type="ECO:0000313" key="9">
    <source>
        <dbReference type="Proteomes" id="UP000285146"/>
    </source>
</evidence>
<proteinExistence type="predicted"/>
<dbReference type="GO" id="GO:0015938">
    <property type="term" value="P:coenzyme A catabolic process"/>
    <property type="evidence" value="ECO:0007669"/>
    <property type="project" value="TreeGrafter"/>
</dbReference>
<dbReference type="GO" id="GO:0046872">
    <property type="term" value="F:metal ion binding"/>
    <property type="evidence" value="ECO:0007669"/>
    <property type="project" value="UniProtKB-KW"/>
</dbReference>
<feature type="region of interest" description="Disordered" evidence="7">
    <location>
        <begin position="374"/>
        <end position="399"/>
    </location>
</feature>
<keyword evidence="6" id="KW-0464">Manganese</keyword>
<reference evidence="8 9" key="1">
    <citation type="submission" date="2015-09" db="EMBL/GenBank/DDBJ databases">
        <title>Host preference determinants of Valsa canker pathogens revealed by comparative genomics.</title>
        <authorList>
            <person name="Yin Z."/>
            <person name="Huang L."/>
        </authorList>
    </citation>
    <scope>NUCLEOTIDE SEQUENCE [LARGE SCALE GENOMIC DNA]</scope>
    <source>
        <strain evidence="8 9">SXYLt</strain>
    </source>
</reference>
<dbReference type="PANTHER" id="PTHR12992:SF24">
    <property type="entry name" value="PEROXISOMAL COENZYME A DIPHOSPHATASE NUDT7"/>
    <property type="match status" value="1"/>
</dbReference>
<gene>
    <name evidence="8" type="ORF">VPNG_00051</name>
</gene>
<dbReference type="Gene3D" id="3.90.79.10">
    <property type="entry name" value="Nucleoside Triphosphate Pyrophosphohydrolase"/>
    <property type="match status" value="1"/>
</dbReference>
<evidence type="ECO:0000256" key="4">
    <source>
        <dbReference type="ARBA" id="ARBA00022801"/>
    </source>
</evidence>
<feature type="compositionally biased region" description="Basic and acidic residues" evidence="7">
    <location>
        <begin position="13"/>
        <end position="22"/>
    </location>
</feature>
<evidence type="ECO:0000256" key="3">
    <source>
        <dbReference type="ARBA" id="ARBA00022723"/>
    </source>
</evidence>
<dbReference type="EMBL" id="LKEB01000001">
    <property type="protein sequence ID" value="ROW18087.1"/>
    <property type="molecule type" value="Genomic_DNA"/>
</dbReference>
<evidence type="ECO:0000256" key="5">
    <source>
        <dbReference type="ARBA" id="ARBA00022842"/>
    </source>
</evidence>
<evidence type="ECO:0000256" key="2">
    <source>
        <dbReference type="ARBA" id="ARBA00001946"/>
    </source>
</evidence>
<dbReference type="GO" id="GO:0010945">
    <property type="term" value="F:coenzyme A diphosphatase activity"/>
    <property type="evidence" value="ECO:0007669"/>
    <property type="project" value="InterPro"/>
</dbReference>
<feature type="compositionally biased region" description="Low complexity" evidence="7">
    <location>
        <begin position="41"/>
        <end position="50"/>
    </location>
</feature>
<feature type="compositionally biased region" description="Basic and acidic residues" evidence="7">
    <location>
        <begin position="388"/>
        <end position="399"/>
    </location>
</feature>
<dbReference type="PANTHER" id="PTHR12992">
    <property type="entry name" value="NUDIX HYDROLASE"/>
    <property type="match status" value="1"/>
</dbReference>
<dbReference type="FunCoup" id="A0A423XND3">
    <property type="interactions" value="85"/>
</dbReference>
<comment type="cofactor">
    <cofactor evidence="1">
        <name>Mn(2+)</name>
        <dbReference type="ChEBI" id="CHEBI:29035"/>
    </cofactor>
</comment>
<accession>A0A423XND3</accession>
<protein>
    <recommendedName>
        <fullName evidence="10">Nudix hydrolase domain-containing protein</fullName>
    </recommendedName>
</protein>
<sequence length="399" mass="43682">MNGITEQLSNGHHAPEPLEHGDPAPPTEAEVQEIIRSIRDASATSATSTPTSPPTPALESGLDEGAYWDLSSMAPLNARSRAAIARLRAYKPPPFPLWDKLPVSRRAAVLILLYADRKGDLRVVLTMRAASLRSFSDQIARREAWEEIGLPVDDAKIPKPFRIEHLCYLPHSLAKTELAVRPCVALLHSPSDFTAPAGAAAEASPPTPTVDESLIPRLDAKEVAAVFSGPLHNFLLAEDEVLPGGEEGQERQRERLLPGGQWYEGRWAEFHDSPWRIHYFRVPVNQQRVTRPEPVAAAAAAAAGREGGLAALSEQPEEEVDEEVQRYLVWGMTGRMLVDTARVAYAREPEFEHSAHFGDEAIIERLAALGRLGEKQKRPAGSELAQEGVKKAAREGGKM</sequence>
<comment type="cofactor">
    <cofactor evidence="2">
        <name>Mg(2+)</name>
        <dbReference type="ChEBI" id="CHEBI:18420"/>
    </cofactor>
</comment>
<evidence type="ECO:0008006" key="10">
    <source>
        <dbReference type="Google" id="ProtNLM"/>
    </source>
</evidence>
<feature type="region of interest" description="Disordered" evidence="7">
    <location>
        <begin position="1"/>
        <end position="29"/>
    </location>
</feature>
<dbReference type="STRING" id="1230097.A0A423XND3"/>
<comment type="caution">
    <text evidence="8">The sequence shown here is derived from an EMBL/GenBank/DDBJ whole genome shotgun (WGS) entry which is preliminary data.</text>
</comment>
<evidence type="ECO:0000256" key="7">
    <source>
        <dbReference type="SAM" id="MobiDB-lite"/>
    </source>
</evidence>
<keyword evidence="9" id="KW-1185">Reference proteome</keyword>
<dbReference type="InterPro" id="IPR045121">
    <property type="entry name" value="CoAse"/>
</dbReference>
<evidence type="ECO:0000313" key="8">
    <source>
        <dbReference type="EMBL" id="ROW18087.1"/>
    </source>
</evidence>
<keyword evidence="5" id="KW-0460">Magnesium</keyword>
<evidence type="ECO:0000256" key="6">
    <source>
        <dbReference type="ARBA" id="ARBA00023211"/>
    </source>
</evidence>
<keyword evidence="3" id="KW-0479">Metal-binding</keyword>
<feature type="compositionally biased region" description="Polar residues" evidence="7">
    <location>
        <begin position="1"/>
        <end position="10"/>
    </location>
</feature>
<dbReference type="AlphaFoldDB" id="A0A423XND3"/>
<evidence type="ECO:0000256" key="1">
    <source>
        <dbReference type="ARBA" id="ARBA00001936"/>
    </source>
</evidence>
<dbReference type="Proteomes" id="UP000285146">
    <property type="component" value="Unassembled WGS sequence"/>
</dbReference>
<dbReference type="OrthoDB" id="206213at2759"/>
<keyword evidence="4" id="KW-0378">Hydrolase</keyword>
<dbReference type="SUPFAM" id="SSF55811">
    <property type="entry name" value="Nudix"/>
    <property type="match status" value="1"/>
</dbReference>
<dbReference type="InterPro" id="IPR015797">
    <property type="entry name" value="NUDIX_hydrolase-like_dom_sf"/>
</dbReference>
<organism evidence="8 9">
    <name type="scientific">Cytospora leucostoma</name>
    <dbReference type="NCBI Taxonomy" id="1230097"/>
    <lineage>
        <taxon>Eukaryota</taxon>
        <taxon>Fungi</taxon>
        <taxon>Dikarya</taxon>
        <taxon>Ascomycota</taxon>
        <taxon>Pezizomycotina</taxon>
        <taxon>Sordariomycetes</taxon>
        <taxon>Sordariomycetidae</taxon>
        <taxon>Diaporthales</taxon>
        <taxon>Cytosporaceae</taxon>
        <taxon>Cytospora</taxon>
    </lineage>
</organism>
<feature type="region of interest" description="Disordered" evidence="7">
    <location>
        <begin position="41"/>
        <end position="61"/>
    </location>
</feature>
<name>A0A423XND3_9PEZI</name>
<dbReference type="InParanoid" id="A0A423XND3"/>